<keyword evidence="2" id="KW-1185">Reference proteome</keyword>
<organism evidence="1 2">
    <name type="scientific">Corallococcus sicarius</name>
    <dbReference type="NCBI Taxonomy" id="2316726"/>
    <lineage>
        <taxon>Bacteria</taxon>
        <taxon>Pseudomonadati</taxon>
        <taxon>Myxococcota</taxon>
        <taxon>Myxococcia</taxon>
        <taxon>Myxococcales</taxon>
        <taxon>Cystobacterineae</taxon>
        <taxon>Myxococcaceae</taxon>
        <taxon>Corallococcus</taxon>
    </lineage>
</organism>
<comment type="caution">
    <text evidence="1">The sequence shown here is derived from an EMBL/GenBank/DDBJ whole genome shotgun (WGS) entry which is preliminary data.</text>
</comment>
<sequence length="103" mass="11194">MNGREKERTMMRFTRGALALGMGALLWATPGMGASKCERRCAEDKAKMEKVCKDTAKNAVAMCIQIAGQARDKCMKKCADPAAYKRERNKAKGGDSAGTHDAH</sequence>
<dbReference type="Proteomes" id="UP000273405">
    <property type="component" value="Unassembled WGS sequence"/>
</dbReference>
<evidence type="ECO:0000313" key="2">
    <source>
        <dbReference type="Proteomes" id="UP000273405"/>
    </source>
</evidence>
<evidence type="ECO:0000313" key="1">
    <source>
        <dbReference type="EMBL" id="RKH38967.1"/>
    </source>
</evidence>
<proteinExistence type="predicted"/>
<accession>A0A3A8N3J3</accession>
<name>A0A3A8N3J3_9BACT</name>
<dbReference type="EMBL" id="RAWG01000178">
    <property type="protein sequence ID" value="RKH38967.1"/>
    <property type="molecule type" value="Genomic_DNA"/>
</dbReference>
<reference evidence="2" key="1">
    <citation type="submission" date="2018-09" db="EMBL/GenBank/DDBJ databases">
        <authorList>
            <person name="Livingstone P.G."/>
            <person name="Whitworth D.E."/>
        </authorList>
    </citation>
    <scope>NUCLEOTIDE SEQUENCE [LARGE SCALE GENOMIC DNA]</scope>
    <source>
        <strain evidence="2">CA040B</strain>
    </source>
</reference>
<gene>
    <name evidence="1" type="ORF">D7X12_24860</name>
</gene>
<protein>
    <recommendedName>
        <fullName evidence="3">Cys-rich protein</fullName>
    </recommendedName>
</protein>
<dbReference type="AlphaFoldDB" id="A0A3A8N3J3"/>
<evidence type="ECO:0008006" key="3">
    <source>
        <dbReference type="Google" id="ProtNLM"/>
    </source>
</evidence>